<dbReference type="InterPro" id="IPR038607">
    <property type="entry name" value="PhoD-like_sf"/>
</dbReference>
<dbReference type="Gene3D" id="3.60.21.70">
    <property type="entry name" value="PhoD-like phosphatase"/>
    <property type="match status" value="1"/>
</dbReference>
<gene>
    <name evidence="2" type="primary">phoD</name>
    <name evidence="2" type="ORF">Pla123a_47290</name>
</gene>
<accession>A0A5C5XWG6</accession>
<dbReference type="Pfam" id="PF09423">
    <property type="entry name" value="PhoD"/>
    <property type="match status" value="1"/>
</dbReference>
<evidence type="ECO:0000313" key="3">
    <source>
        <dbReference type="Proteomes" id="UP000318478"/>
    </source>
</evidence>
<dbReference type="InterPro" id="IPR018946">
    <property type="entry name" value="PhoD-like_MPP"/>
</dbReference>
<keyword evidence="2" id="KW-0378">Hydrolase</keyword>
<dbReference type="SUPFAM" id="SSF56300">
    <property type="entry name" value="Metallo-dependent phosphatases"/>
    <property type="match status" value="1"/>
</dbReference>
<organism evidence="2 3">
    <name type="scientific">Posidoniimonas polymericola</name>
    <dbReference type="NCBI Taxonomy" id="2528002"/>
    <lineage>
        <taxon>Bacteria</taxon>
        <taxon>Pseudomonadati</taxon>
        <taxon>Planctomycetota</taxon>
        <taxon>Planctomycetia</taxon>
        <taxon>Pirellulales</taxon>
        <taxon>Lacipirellulaceae</taxon>
        <taxon>Posidoniimonas</taxon>
    </lineage>
</organism>
<dbReference type="RefSeq" id="WP_146591574.1">
    <property type="nucleotide sequence ID" value="NZ_SJPO01000016.1"/>
</dbReference>
<dbReference type="GO" id="GO:0004035">
    <property type="term" value="F:alkaline phosphatase activity"/>
    <property type="evidence" value="ECO:0007669"/>
    <property type="project" value="UniProtKB-EC"/>
</dbReference>
<feature type="domain" description="PhoD-like phosphatase metallophosphatase" evidence="1">
    <location>
        <begin position="241"/>
        <end position="433"/>
    </location>
</feature>
<dbReference type="InterPro" id="IPR029052">
    <property type="entry name" value="Metallo-depent_PP-like"/>
</dbReference>
<protein>
    <submittedName>
        <fullName evidence="2">Alkaline phosphatase D</fullName>
        <ecNumber evidence="2">3.1.3.1</ecNumber>
    </submittedName>
</protein>
<evidence type="ECO:0000313" key="2">
    <source>
        <dbReference type="EMBL" id="TWT66335.1"/>
    </source>
</evidence>
<dbReference type="PANTHER" id="PTHR33987">
    <property type="entry name" value="CALCINEURIN-LIKE METALLO-PHOSPHOESTERASE SUPERFAMILY PROTEIN"/>
    <property type="match status" value="1"/>
</dbReference>
<keyword evidence="3" id="KW-1185">Reference proteome</keyword>
<proteinExistence type="predicted"/>
<name>A0A5C5XWG6_9BACT</name>
<dbReference type="PANTHER" id="PTHR33987:SF1">
    <property type="entry name" value="CALCINEURIN-LIKE METALLO-PHOSPHOESTERASE SUPERFAMILY PROTEIN"/>
    <property type="match status" value="1"/>
</dbReference>
<comment type="caution">
    <text evidence="2">The sequence shown here is derived from an EMBL/GenBank/DDBJ whole genome shotgun (WGS) entry which is preliminary data.</text>
</comment>
<evidence type="ECO:0000259" key="1">
    <source>
        <dbReference type="Pfam" id="PF09423"/>
    </source>
</evidence>
<reference evidence="2 3" key="1">
    <citation type="submission" date="2019-02" db="EMBL/GenBank/DDBJ databases">
        <title>Deep-cultivation of Planctomycetes and their phenomic and genomic characterization uncovers novel biology.</title>
        <authorList>
            <person name="Wiegand S."/>
            <person name="Jogler M."/>
            <person name="Boedeker C."/>
            <person name="Pinto D."/>
            <person name="Vollmers J."/>
            <person name="Rivas-Marin E."/>
            <person name="Kohn T."/>
            <person name="Peeters S.H."/>
            <person name="Heuer A."/>
            <person name="Rast P."/>
            <person name="Oberbeckmann S."/>
            <person name="Bunk B."/>
            <person name="Jeske O."/>
            <person name="Meyerdierks A."/>
            <person name="Storesund J.E."/>
            <person name="Kallscheuer N."/>
            <person name="Luecker S."/>
            <person name="Lage O.M."/>
            <person name="Pohl T."/>
            <person name="Merkel B.J."/>
            <person name="Hornburger P."/>
            <person name="Mueller R.-W."/>
            <person name="Bruemmer F."/>
            <person name="Labrenz M."/>
            <person name="Spormann A.M."/>
            <person name="Op Den Camp H."/>
            <person name="Overmann J."/>
            <person name="Amann R."/>
            <person name="Jetten M.S.M."/>
            <person name="Mascher T."/>
            <person name="Medema M.H."/>
            <person name="Devos D.P."/>
            <person name="Kaster A.-K."/>
            <person name="Ovreas L."/>
            <person name="Rohde M."/>
            <person name="Galperin M.Y."/>
            <person name="Jogler C."/>
        </authorList>
    </citation>
    <scope>NUCLEOTIDE SEQUENCE [LARGE SCALE GENOMIC DNA]</scope>
    <source>
        <strain evidence="2 3">Pla123a</strain>
    </source>
</reference>
<dbReference type="EMBL" id="SJPO01000016">
    <property type="protein sequence ID" value="TWT66335.1"/>
    <property type="molecule type" value="Genomic_DNA"/>
</dbReference>
<dbReference type="EC" id="3.1.3.1" evidence="2"/>
<dbReference type="Proteomes" id="UP000318478">
    <property type="component" value="Unassembled WGS sequence"/>
</dbReference>
<dbReference type="AlphaFoldDB" id="A0A5C5XWG6"/>
<dbReference type="OrthoDB" id="9763616at2"/>
<sequence length="502" mass="55248">MYKAVVLSLVSLALTNGSLAPRACAEAIVEEPIYEVTIGQAHQGSLKFDTLLLDSYGRPSDPQREFYLAARKILTTSVNTSPWDPRIVQAAQEQELPLISGPMLGNLTSSGVTVWVRPARLDSLNVQVRPRGGEERVFTAAADRPGAATRIDLTGLPPDTPHEYRILSGSGRELGNGAFRTAPAPDAAETVRIGFGSCFHKIGVQNPNLMRRVAERGNHAVLLLGDLAVDDRDADLNLHQADYLLRDASKAWRAFSASIPIYASWDDHDYLNNDKSGLQEGQIDDAQRDALRKLWEENWANPPTTVEGRGIYFNTVIGGVEVIMLDTRSCRRWDLRNQRGSYLGDAQKQWLLRTLKASTAKFIVLTSGTMWSDCMSKGKDSWGTWDTQEREELFGFIEANGIGGVVLLSGDRHGARGFRIERPSGFTFYEFEAATLGGVPGPEAFAPDASTQIFGYAAGLKAFGELEFNLGKPDPELTFCLVDEQGEELEKHTLTRSQMTPK</sequence>